<name>A0A3S0WRY9_9GAMM</name>
<dbReference type="PROSITE" id="PS51704">
    <property type="entry name" value="GP_PDE"/>
    <property type="match status" value="1"/>
</dbReference>
<dbReference type="AlphaFoldDB" id="A0A3S0WRY9"/>
<dbReference type="InterPro" id="IPR030395">
    <property type="entry name" value="GP_PDE_dom"/>
</dbReference>
<feature type="domain" description="GP-PDE" evidence="1">
    <location>
        <begin position="31"/>
        <end position="252"/>
    </location>
</feature>
<sequence length="256" mass="28768">MAVLTGLEKSLDACFALWPRTKPSAAQAHAARLIAHRGAYDARRVENTHGAFEHALQLGCWGIELDVHACKDEILIVNHDPTLQRLWRQQGVIAEYTCTELRALAPDIPTLEEVVARYGKRMHLFIELKNPFTAFAALAKTLAPLTAGTDYHLLSLEKELLPRLTQFPKESLLLVPVHNNVKQFCDLSLRQGYGGVLGHYFLLKDSQIANLNKAGQIAGVGFVNSKFSLYRELNRGLRYLFTNKAEEVSHYLHELI</sequence>
<dbReference type="GO" id="GO:0008081">
    <property type="term" value="F:phosphoric diester hydrolase activity"/>
    <property type="evidence" value="ECO:0007669"/>
    <property type="project" value="InterPro"/>
</dbReference>
<dbReference type="EMBL" id="RZGR01000011">
    <property type="protein sequence ID" value="RUQ88653.1"/>
    <property type="molecule type" value="Genomic_DNA"/>
</dbReference>
<dbReference type="Proteomes" id="UP000288012">
    <property type="component" value="Unassembled WGS sequence"/>
</dbReference>
<keyword evidence="3" id="KW-1185">Reference proteome</keyword>
<proteinExistence type="predicted"/>
<dbReference type="SUPFAM" id="SSF51695">
    <property type="entry name" value="PLC-like phosphodiesterases"/>
    <property type="match status" value="1"/>
</dbReference>
<accession>A0A3S0WRY9</accession>
<dbReference type="GO" id="GO:0006629">
    <property type="term" value="P:lipid metabolic process"/>
    <property type="evidence" value="ECO:0007669"/>
    <property type="project" value="InterPro"/>
</dbReference>
<dbReference type="Gene3D" id="3.20.20.190">
    <property type="entry name" value="Phosphatidylinositol (PI) phosphodiesterase"/>
    <property type="match status" value="1"/>
</dbReference>
<gene>
    <name evidence="2" type="ORF">EKM59_04915</name>
</gene>
<evidence type="ECO:0000313" key="3">
    <source>
        <dbReference type="Proteomes" id="UP000288012"/>
    </source>
</evidence>
<dbReference type="Pfam" id="PF03009">
    <property type="entry name" value="GDPD"/>
    <property type="match status" value="1"/>
</dbReference>
<reference evidence="2 3" key="1">
    <citation type="submission" date="2018-12" db="EMBL/GenBank/DDBJ databases">
        <title>Legionella sp,whole genome shotgun sequence.</title>
        <authorList>
            <person name="Wu H."/>
        </authorList>
    </citation>
    <scope>NUCLEOTIDE SEQUENCE [LARGE SCALE GENOMIC DNA]</scope>
    <source>
        <strain evidence="3">km714</strain>
    </source>
</reference>
<dbReference type="PANTHER" id="PTHR46211:SF1">
    <property type="entry name" value="GLYCEROPHOSPHODIESTER PHOSPHODIESTERASE, CYTOPLASMIC"/>
    <property type="match status" value="1"/>
</dbReference>
<evidence type="ECO:0000259" key="1">
    <source>
        <dbReference type="PROSITE" id="PS51704"/>
    </source>
</evidence>
<protein>
    <submittedName>
        <fullName evidence="2">Glycerophosphodiester phosphodiesterase</fullName>
    </submittedName>
</protein>
<comment type="caution">
    <text evidence="2">The sequence shown here is derived from an EMBL/GenBank/DDBJ whole genome shotgun (WGS) entry which is preliminary data.</text>
</comment>
<dbReference type="RefSeq" id="WP_127032761.1">
    <property type="nucleotide sequence ID" value="NZ_RZGR01000011.1"/>
</dbReference>
<dbReference type="InterPro" id="IPR017946">
    <property type="entry name" value="PLC-like_Pdiesterase_TIM-brl"/>
</dbReference>
<dbReference type="PANTHER" id="PTHR46211">
    <property type="entry name" value="GLYCEROPHOSPHORYL DIESTER PHOSPHODIESTERASE"/>
    <property type="match status" value="1"/>
</dbReference>
<dbReference type="OrthoDB" id="9795622at2"/>
<evidence type="ECO:0000313" key="2">
    <source>
        <dbReference type="EMBL" id="RUQ88653.1"/>
    </source>
</evidence>
<organism evidence="2 3">
    <name type="scientific">Legionella septentrionalis</name>
    <dbReference type="NCBI Taxonomy" id="2498109"/>
    <lineage>
        <taxon>Bacteria</taxon>
        <taxon>Pseudomonadati</taxon>
        <taxon>Pseudomonadota</taxon>
        <taxon>Gammaproteobacteria</taxon>
        <taxon>Legionellales</taxon>
        <taxon>Legionellaceae</taxon>
        <taxon>Legionella</taxon>
    </lineage>
</organism>